<sequence>MPLHPLNSRDDTPLPLSNQAAPTIEGQEGTPRQDGPVGAVEGISPSLALLHQQLERVGWALPVLKKAAREAIEAARGAHMNLRLVETLLSDSLTGEVVERELEGIFASWQEHGPPPHARMVEGYSLAPSTPLPSLASPNPPFYPFGPPQEPPHPAPALDYIPEYSRHSPPFTPLVVPRPLLSLSNPRAARGTYTPHTAATPSARPHTPPPERAPTTATPPATQGSESPKGVQFPLSKLPPDKHPQKKAARYSSDTAESSRTIQGPKCEEKKETVAVLSGDSGGRGDLGEVTETEDYPPSPTAVGDATADHQLELGGGLGDDSAYAAGNAFTWDILPVERLTVAKVKAWIASAAPYPSNTSAIPTLLLSSDDDDDGGGDDDDMTMAWAVSDD</sequence>
<accession>A0A177T8N7</accession>
<dbReference type="Proteomes" id="UP000077521">
    <property type="component" value="Unassembled WGS sequence"/>
</dbReference>
<dbReference type="EMBL" id="LWDF02001755">
    <property type="protein sequence ID" value="KAE8237528.1"/>
    <property type="molecule type" value="Genomic_DNA"/>
</dbReference>
<feature type="compositionally biased region" description="Acidic residues" evidence="1">
    <location>
        <begin position="369"/>
        <end position="382"/>
    </location>
</feature>
<evidence type="ECO:0000313" key="3">
    <source>
        <dbReference type="Proteomes" id="UP000077521"/>
    </source>
</evidence>
<feature type="region of interest" description="Disordered" evidence="1">
    <location>
        <begin position="1"/>
        <end position="40"/>
    </location>
</feature>
<feature type="region of interest" description="Disordered" evidence="1">
    <location>
        <begin position="186"/>
        <end position="306"/>
    </location>
</feature>
<feature type="region of interest" description="Disordered" evidence="1">
    <location>
        <begin position="355"/>
        <end position="391"/>
    </location>
</feature>
<feature type="compositionally biased region" description="Low complexity" evidence="1">
    <location>
        <begin position="213"/>
        <end position="222"/>
    </location>
</feature>
<dbReference type="AlphaFoldDB" id="A0A177T8N7"/>
<feature type="compositionally biased region" description="Polar residues" evidence="1">
    <location>
        <begin position="252"/>
        <end position="262"/>
    </location>
</feature>
<protein>
    <submittedName>
        <fullName evidence="2">Uncharacterized protein</fullName>
    </submittedName>
</protein>
<keyword evidence="3" id="KW-1185">Reference proteome</keyword>
<proteinExistence type="predicted"/>
<evidence type="ECO:0000313" key="2">
    <source>
        <dbReference type="EMBL" id="KAE8237528.1"/>
    </source>
</evidence>
<organism evidence="2 3">
    <name type="scientific">Tilletia indica</name>
    <dbReference type="NCBI Taxonomy" id="43049"/>
    <lineage>
        <taxon>Eukaryota</taxon>
        <taxon>Fungi</taxon>
        <taxon>Dikarya</taxon>
        <taxon>Basidiomycota</taxon>
        <taxon>Ustilaginomycotina</taxon>
        <taxon>Exobasidiomycetes</taxon>
        <taxon>Tilletiales</taxon>
        <taxon>Tilletiaceae</taxon>
        <taxon>Tilletia</taxon>
    </lineage>
</organism>
<name>A0A177T8N7_9BASI</name>
<reference evidence="2" key="2">
    <citation type="journal article" date="2019" name="IMA Fungus">
        <title>Genome sequencing and comparison of five Tilletia species to identify candidate genes for the detection of regulated species infecting wheat.</title>
        <authorList>
            <person name="Nguyen H.D.T."/>
            <person name="Sultana T."/>
            <person name="Kesanakurti P."/>
            <person name="Hambleton S."/>
        </authorList>
    </citation>
    <scope>NUCLEOTIDE SEQUENCE</scope>
    <source>
        <strain evidence="2">DAOMC 236416</strain>
    </source>
</reference>
<reference evidence="2" key="1">
    <citation type="submission" date="2016-04" db="EMBL/GenBank/DDBJ databases">
        <authorList>
            <person name="Nguyen H.D."/>
            <person name="Samba Siva P."/>
            <person name="Cullis J."/>
            <person name="Levesque C.A."/>
            <person name="Hambleton S."/>
        </authorList>
    </citation>
    <scope>NUCLEOTIDE SEQUENCE</scope>
    <source>
        <strain evidence="2">DAOMC 236416</strain>
    </source>
</reference>
<evidence type="ECO:0000256" key="1">
    <source>
        <dbReference type="SAM" id="MobiDB-lite"/>
    </source>
</evidence>
<gene>
    <name evidence="2" type="ORF">A4X13_0g8753</name>
</gene>
<comment type="caution">
    <text evidence="2">The sequence shown here is derived from an EMBL/GenBank/DDBJ whole genome shotgun (WGS) entry which is preliminary data.</text>
</comment>